<feature type="transmembrane region" description="Helical" evidence="6">
    <location>
        <begin position="188"/>
        <end position="208"/>
    </location>
</feature>
<keyword evidence="6" id="KW-0472">Membrane</keyword>
<dbReference type="PROSITE" id="PS50830">
    <property type="entry name" value="TNASE_3"/>
    <property type="match status" value="1"/>
</dbReference>
<dbReference type="Pfam" id="PF00565">
    <property type="entry name" value="SNase"/>
    <property type="match status" value="1"/>
</dbReference>
<organism evidence="9 10">
    <name type="scientific">Thermostichus vulcanus str. 'Rupite'</name>
    <dbReference type="NCBI Taxonomy" id="2813851"/>
    <lineage>
        <taxon>Bacteria</taxon>
        <taxon>Bacillati</taxon>
        <taxon>Cyanobacteriota</taxon>
        <taxon>Cyanophyceae</taxon>
        <taxon>Thermostichales</taxon>
        <taxon>Thermostichaceae</taxon>
        <taxon>Thermostichus</taxon>
    </lineage>
</organism>
<sequence>MTSRTSLLVMVTAVSSIWSGLPAAAQSSGTARVRSVVDGDTFWADLNGRPTRFRLSYVDAPELTQGRWGRLSQEALQNLIPTGSLVQVDTLYVTPEGLHIAQVYNADGLVNLEMLRQGHAVVYERFLHGANRQRYLEAQEGAQAARLGFWQQRNPVMPWEFRETGVQTSAFAGANVLNGSFIRENPTAAAGVGIATVVVMVGLSKLLWKKPSQKKVSIRQMERDLKQLQRSLTTTLASRKQLERQYDEILQKAEDWFIRAEQATQHQNDGMAREALVQRNQHMSAAEAVRKSLDEVEAQMVTIRESIARVESQISMAKLEREMNN</sequence>
<reference evidence="9" key="1">
    <citation type="submission" date="2021-02" db="EMBL/GenBank/DDBJ databases">
        <title>The CRISPR/cas machinery reduction and long-range gene transfer in the hot spring cyanobacterium Synechococcus.</title>
        <authorList>
            <person name="Dvorak P."/>
            <person name="Jahodarova E."/>
            <person name="Hasler P."/>
            <person name="Poulickova A."/>
        </authorList>
    </citation>
    <scope>NUCLEOTIDE SEQUENCE</scope>
    <source>
        <strain evidence="9">Rupite</strain>
    </source>
</reference>
<evidence type="ECO:0000313" key="9">
    <source>
        <dbReference type="EMBL" id="MCJ2542340.1"/>
    </source>
</evidence>
<dbReference type="Proteomes" id="UP000830835">
    <property type="component" value="Unassembled WGS sequence"/>
</dbReference>
<keyword evidence="6" id="KW-1133">Transmembrane helix</keyword>
<feature type="signal peptide" evidence="7">
    <location>
        <begin position="1"/>
        <end position="25"/>
    </location>
</feature>
<comment type="similarity">
    <text evidence="4">Belongs to the PspA/Vipp/IM30 family.</text>
</comment>
<evidence type="ECO:0000256" key="4">
    <source>
        <dbReference type="ARBA" id="ARBA00043985"/>
    </source>
</evidence>
<dbReference type="SMART" id="SM00318">
    <property type="entry name" value="SNc"/>
    <property type="match status" value="1"/>
</dbReference>
<evidence type="ECO:0000259" key="8">
    <source>
        <dbReference type="PROSITE" id="PS50830"/>
    </source>
</evidence>
<comment type="caution">
    <text evidence="9">The sequence shown here is derived from an EMBL/GenBank/DDBJ whole genome shotgun (WGS) entry which is preliminary data.</text>
</comment>
<gene>
    <name evidence="9" type="ORF">JX360_05370</name>
</gene>
<accession>A0ABT0C993</accession>
<dbReference type="Pfam" id="PF04012">
    <property type="entry name" value="PspA_IM30"/>
    <property type="match status" value="1"/>
</dbReference>
<name>A0ABT0C993_THEVL</name>
<evidence type="ECO:0000256" key="6">
    <source>
        <dbReference type="SAM" id="Phobius"/>
    </source>
</evidence>
<feature type="chain" id="PRO_5046741157" evidence="7">
    <location>
        <begin position="26"/>
        <end position="325"/>
    </location>
</feature>
<keyword evidence="6" id="KW-0812">Transmembrane</keyword>
<evidence type="ECO:0000256" key="1">
    <source>
        <dbReference type="ARBA" id="ARBA00022722"/>
    </source>
</evidence>
<evidence type="ECO:0000256" key="3">
    <source>
        <dbReference type="ARBA" id="ARBA00022801"/>
    </source>
</evidence>
<evidence type="ECO:0000256" key="5">
    <source>
        <dbReference type="SAM" id="Coils"/>
    </source>
</evidence>
<keyword evidence="1" id="KW-0540">Nuclease</keyword>
<keyword evidence="2" id="KW-0255">Endonuclease</keyword>
<dbReference type="PANTHER" id="PTHR12302:SF3">
    <property type="entry name" value="SERINE_THREONINE-PROTEIN KINASE 31"/>
    <property type="match status" value="1"/>
</dbReference>
<evidence type="ECO:0000256" key="2">
    <source>
        <dbReference type="ARBA" id="ARBA00022759"/>
    </source>
</evidence>
<dbReference type="InterPro" id="IPR016071">
    <property type="entry name" value="Staphylococal_nuclease_OB-fold"/>
</dbReference>
<evidence type="ECO:0000313" key="10">
    <source>
        <dbReference type="Proteomes" id="UP000830835"/>
    </source>
</evidence>
<proteinExistence type="inferred from homology"/>
<feature type="domain" description="TNase-like" evidence="8">
    <location>
        <begin position="27"/>
        <end position="152"/>
    </location>
</feature>
<keyword evidence="10" id="KW-1185">Reference proteome</keyword>
<dbReference type="PANTHER" id="PTHR12302">
    <property type="entry name" value="EBNA2 BINDING PROTEIN P100"/>
    <property type="match status" value="1"/>
</dbReference>
<evidence type="ECO:0000256" key="7">
    <source>
        <dbReference type="SAM" id="SignalP"/>
    </source>
</evidence>
<dbReference type="InterPro" id="IPR007157">
    <property type="entry name" value="PspA_VIPP1"/>
</dbReference>
<dbReference type="SUPFAM" id="SSF50199">
    <property type="entry name" value="Staphylococcal nuclease"/>
    <property type="match status" value="1"/>
</dbReference>
<feature type="coiled-coil region" evidence="5">
    <location>
        <begin position="218"/>
        <end position="259"/>
    </location>
</feature>
<keyword evidence="7" id="KW-0732">Signal</keyword>
<dbReference type="RefSeq" id="WP_244349571.1">
    <property type="nucleotide sequence ID" value="NZ_JAFIRA010000009.1"/>
</dbReference>
<dbReference type="EMBL" id="JAFIRA010000009">
    <property type="protein sequence ID" value="MCJ2542340.1"/>
    <property type="molecule type" value="Genomic_DNA"/>
</dbReference>
<keyword evidence="3" id="KW-0378">Hydrolase</keyword>
<protein>
    <submittedName>
        <fullName evidence="9">PspA/IM30 family protein</fullName>
    </submittedName>
</protein>
<dbReference type="Gene3D" id="2.40.50.90">
    <property type="match status" value="1"/>
</dbReference>
<keyword evidence="5" id="KW-0175">Coiled coil</keyword>
<dbReference type="InterPro" id="IPR035437">
    <property type="entry name" value="SNase_OB-fold_sf"/>
</dbReference>